<organism evidence="1 2">
    <name type="scientific">Porites evermanni</name>
    <dbReference type="NCBI Taxonomy" id="104178"/>
    <lineage>
        <taxon>Eukaryota</taxon>
        <taxon>Metazoa</taxon>
        <taxon>Cnidaria</taxon>
        <taxon>Anthozoa</taxon>
        <taxon>Hexacorallia</taxon>
        <taxon>Scleractinia</taxon>
        <taxon>Fungiina</taxon>
        <taxon>Poritidae</taxon>
        <taxon>Porites</taxon>
    </lineage>
</organism>
<dbReference type="EMBL" id="CALNXI010006718">
    <property type="protein sequence ID" value="CAH3199164.1"/>
    <property type="molecule type" value="Genomic_DNA"/>
</dbReference>
<feature type="non-terminal residue" evidence="1">
    <location>
        <position position="69"/>
    </location>
</feature>
<proteinExistence type="predicted"/>
<evidence type="ECO:0000313" key="2">
    <source>
        <dbReference type="Proteomes" id="UP001159427"/>
    </source>
</evidence>
<comment type="caution">
    <text evidence="1">The sequence shown here is derived from an EMBL/GenBank/DDBJ whole genome shotgun (WGS) entry which is preliminary data.</text>
</comment>
<dbReference type="Proteomes" id="UP001159427">
    <property type="component" value="Unassembled WGS sequence"/>
</dbReference>
<protein>
    <submittedName>
        <fullName evidence="1">Uncharacterized protein</fullName>
    </submittedName>
</protein>
<sequence>MAQIREWRQQYGKSVRPQSVCNMSTKDRPGTLPVNAYEDETDILESDPIKRYDCLWFLEDLLPFHFTES</sequence>
<evidence type="ECO:0000313" key="1">
    <source>
        <dbReference type="EMBL" id="CAH3199164.1"/>
    </source>
</evidence>
<name>A0ABN8T4F0_9CNID</name>
<accession>A0ABN8T4F0</accession>
<reference evidence="1 2" key="1">
    <citation type="submission" date="2022-05" db="EMBL/GenBank/DDBJ databases">
        <authorList>
            <consortium name="Genoscope - CEA"/>
            <person name="William W."/>
        </authorList>
    </citation>
    <scope>NUCLEOTIDE SEQUENCE [LARGE SCALE GENOMIC DNA]</scope>
</reference>
<keyword evidence="2" id="KW-1185">Reference proteome</keyword>
<gene>
    <name evidence="1" type="ORF">PEVE_00038869</name>
</gene>